<feature type="compositionally biased region" description="Basic and acidic residues" evidence="1">
    <location>
        <begin position="31"/>
        <end position="48"/>
    </location>
</feature>
<reference evidence="2 3" key="1">
    <citation type="submission" date="2014-05" db="EMBL/GenBank/DDBJ databases">
        <title>Draft genome sequence of Amycolatopsis rifamycinica DSM 46095.</title>
        <authorList>
            <person name="Lal R."/>
            <person name="Saxena A."/>
            <person name="Kumari R."/>
            <person name="Mukherjee U."/>
            <person name="Singh P."/>
            <person name="Sangwan N."/>
            <person name="Mahato N.K."/>
        </authorList>
    </citation>
    <scope>NUCLEOTIDE SEQUENCE [LARGE SCALE GENOMIC DNA]</scope>
    <source>
        <strain evidence="2 3">DSM 46095</strain>
    </source>
</reference>
<dbReference type="STRING" id="287986.DV20_38165"/>
<name>A0A066TY81_9PSEU</name>
<feature type="region of interest" description="Disordered" evidence="1">
    <location>
        <begin position="1"/>
        <end position="133"/>
    </location>
</feature>
<dbReference type="AlphaFoldDB" id="A0A066TY81"/>
<accession>A0A066TY81</accession>
<keyword evidence="3" id="KW-1185">Reference proteome</keyword>
<dbReference type="Proteomes" id="UP000027345">
    <property type="component" value="Unassembled WGS sequence"/>
</dbReference>
<feature type="compositionally biased region" description="Basic and acidic residues" evidence="1">
    <location>
        <begin position="74"/>
        <end position="103"/>
    </location>
</feature>
<evidence type="ECO:0000313" key="3">
    <source>
        <dbReference type="Proteomes" id="UP000027345"/>
    </source>
</evidence>
<evidence type="ECO:0000313" key="2">
    <source>
        <dbReference type="EMBL" id="KDN16933.1"/>
    </source>
</evidence>
<protein>
    <submittedName>
        <fullName evidence="2">Uncharacterized protein</fullName>
    </submittedName>
</protein>
<proteinExistence type="predicted"/>
<feature type="compositionally biased region" description="Gly residues" evidence="1">
    <location>
        <begin position="56"/>
        <end position="68"/>
    </location>
</feature>
<comment type="caution">
    <text evidence="2">The sequence shown here is derived from an EMBL/GenBank/DDBJ whole genome shotgun (WGS) entry which is preliminary data.</text>
</comment>
<gene>
    <name evidence="2" type="ORF">DV20_38165</name>
</gene>
<evidence type="ECO:0000256" key="1">
    <source>
        <dbReference type="SAM" id="MobiDB-lite"/>
    </source>
</evidence>
<sequence length="133" mass="14281">MHEHQADDVGRRGARREQQQVRDPGEDEDRGDDHAQGLRGRAGEHEPADGAQQQAGRGGGQVGRGGQAHGDAAVVERQRPERDGGVRRGRRQEGEAEADDRGRGRFGGGGHRSSLGLTRNPNGRLGCVLKSRP</sequence>
<organism evidence="2 3">
    <name type="scientific">Amycolatopsis rifamycinica</name>
    <dbReference type="NCBI Taxonomy" id="287986"/>
    <lineage>
        <taxon>Bacteria</taxon>
        <taxon>Bacillati</taxon>
        <taxon>Actinomycetota</taxon>
        <taxon>Actinomycetes</taxon>
        <taxon>Pseudonocardiales</taxon>
        <taxon>Pseudonocardiaceae</taxon>
        <taxon>Amycolatopsis</taxon>
    </lineage>
</organism>
<dbReference type="EMBL" id="JMQI01000077">
    <property type="protein sequence ID" value="KDN16933.1"/>
    <property type="molecule type" value="Genomic_DNA"/>
</dbReference>
<feature type="compositionally biased region" description="Basic and acidic residues" evidence="1">
    <location>
        <begin position="1"/>
        <end position="24"/>
    </location>
</feature>